<evidence type="ECO:0000313" key="4">
    <source>
        <dbReference type="EMBL" id="GEN35824.1"/>
    </source>
</evidence>
<reference evidence="4 5" key="1">
    <citation type="submission" date="2019-07" db="EMBL/GenBank/DDBJ databases">
        <title>Whole genome shotgun sequence of Aneurinibacillus danicus NBRC 102444.</title>
        <authorList>
            <person name="Hosoyama A."/>
            <person name="Uohara A."/>
            <person name="Ohji S."/>
            <person name="Ichikawa N."/>
        </authorList>
    </citation>
    <scope>NUCLEOTIDE SEQUENCE [LARGE SCALE GENOMIC DNA]</scope>
    <source>
        <strain evidence="4 5">NBRC 102444</strain>
    </source>
</reference>
<evidence type="ECO:0000256" key="2">
    <source>
        <dbReference type="SAM" id="Coils"/>
    </source>
</evidence>
<organism evidence="4 5">
    <name type="scientific">Aneurinibacillus danicus</name>
    <dbReference type="NCBI Taxonomy" id="267746"/>
    <lineage>
        <taxon>Bacteria</taxon>
        <taxon>Bacillati</taxon>
        <taxon>Bacillota</taxon>
        <taxon>Bacilli</taxon>
        <taxon>Bacillales</taxon>
        <taxon>Paenibacillaceae</taxon>
        <taxon>Aneurinibacillus group</taxon>
        <taxon>Aneurinibacillus</taxon>
    </lineage>
</organism>
<dbReference type="SUPFAM" id="SSF53187">
    <property type="entry name" value="Zn-dependent exopeptidases"/>
    <property type="match status" value="1"/>
</dbReference>
<dbReference type="PANTHER" id="PTHR30404:SF0">
    <property type="entry name" value="N-ACETYLMURAMOYL-L-ALANINE AMIDASE AMIC"/>
    <property type="match status" value="1"/>
</dbReference>
<proteinExistence type="predicted"/>
<gene>
    <name evidence="4" type="ORF">ADA01nite_32840</name>
</gene>
<dbReference type="GO" id="GO:0008745">
    <property type="term" value="F:N-acetylmuramoyl-L-alanine amidase activity"/>
    <property type="evidence" value="ECO:0007669"/>
    <property type="project" value="InterPro"/>
</dbReference>
<protein>
    <recommendedName>
        <fullName evidence="3">MurNAc-LAA domain-containing protein</fullName>
    </recommendedName>
</protein>
<dbReference type="PANTHER" id="PTHR30404">
    <property type="entry name" value="N-ACETYLMURAMOYL-L-ALANINE AMIDASE"/>
    <property type="match status" value="1"/>
</dbReference>
<dbReference type="InterPro" id="IPR002508">
    <property type="entry name" value="MurNAc-LAA_cat"/>
</dbReference>
<dbReference type="CDD" id="cd02696">
    <property type="entry name" value="MurNAc-LAA"/>
    <property type="match status" value="1"/>
</dbReference>
<dbReference type="Pfam" id="PF01520">
    <property type="entry name" value="Amidase_3"/>
    <property type="match status" value="1"/>
</dbReference>
<dbReference type="GO" id="GO:0030288">
    <property type="term" value="C:outer membrane-bounded periplasmic space"/>
    <property type="evidence" value="ECO:0007669"/>
    <property type="project" value="TreeGrafter"/>
</dbReference>
<sequence length="103" mass="11367">MNKIVALGAGHGLPDPGACGFVKEYEIVMQIVRKVQPVLERHHVIVVLTRTAATSLSNAKDLSQNKREDLENRVMKVNESGAEFMVEFHMNAGGGTLYPTTFR</sequence>
<keyword evidence="5" id="KW-1185">Reference proteome</keyword>
<keyword evidence="2" id="KW-0175">Coiled coil</keyword>
<keyword evidence="1" id="KW-0378">Hydrolase</keyword>
<dbReference type="Gene3D" id="3.40.630.40">
    <property type="entry name" value="Zn-dependent exopeptidases"/>
    <property type="match status" value="1"/>
</dbReference>
<evidence type="ECO:0000256" key="1">
    <source>
        <dbReference type="ARBA" id="ARBA00022801"/>
    </source>
</evidence>
<dbReference type="GO" id="GO:0009253">
    <property type="term" value="P:peptidoglycan catabolic process"/>
    <property type="evidence" value="ECO:0007669"/>
    <property type="project" value="InterPro"/>
</dbReference>
<dbReference type="InterPro" id="IPR050695">
    <property type="entry name" value="N-acetylmuramoyl_amidase_3"/>
</dbReference>
<evidence type="ECO:0000313" key="5">
    <source>
        <dbReference type="Proteomes" id="UP000321157"/>
    </source>
</evidence>
<dbReference type="Proteomes" id="UP000321157">
    <property type="component" value="Unassembled WGS sequence"/>
</dbReference>
<feature type="domain" description="MurNAc-LAA" evidence="3">
    <location>
        <begin position="5"/>
        <end position="93"/>
    </location>
</feature>
<feature type="coiled-coil region" evidence="2">
    <location>
        <begin position="53"/>
        <end position="80"/>
    </location>
</feature>
<evidence type="ECO:0000259" key="3">
    <source>
        <dbReference type="Pfam" id="PF01520"/>
    </source>
</evidence>
<name>A0A511VAD1_9BACL</name>
<dbReference type="AlphaFoldDB" id="A0A511VAD1"/>
<comment type="caution">
    <text evidence="4">The sequence shown here is derived from an EMBL/GenBank/DDBJ whole genome shotgun (WGS) entry which is preliminary data.</text>
</comment>
<accession>A0A511VAD1</accession>
<dbReference type="EMBL" id="BJXX01000153">
    <property type="protein sequence ID" value="GEN35824.1"/>
    <property type="molecule type" value="Genomic_DNA"/>
</dbReference>